<dbReference type="Gene3D" id="2.20.25.350">
    <property type="match status" value="1"/>
</dbReference>
<dbReference type="SUPFAM" id="SSF48371">
    <property type="entry name" value="ARM repeat"/>
    <property type="match status" value="1"/>
</dbReference>
<dbReference type="Gene3D" id="1.25.40.180">
    <property type="match status" value="1"/>
</dbReference>
<dbReference type="SUPFAM" id="SSF75689">
    <property type="entry name" value="Zinc-binding domain of translation initiation factor 2 beta"/>
    <property type="match status" value="1"/>
</dbReference>
<evidence type="ECO:0000313" key="10">
    <source>
        <dbReference type="Proteomes" id="UP000271098"/>
    </source>
</evidence>
<feature type="compositionally biased region" description="Basic and acidic residues" evidence="7">
    <location>
        <begin position="243"/>
        <end position="253"/>
    </location>
</feature>
<dbReference type="GO" id="GO:0003743">
    <property type="term" value="F:translation initiation factor activity"/>
    <property type="evidence" value="ECO:0007669"/>
    <property type="project" value="UniProtKB-KW"/>
</dbReference>
<accession>A0A3P7LQN2</accession>
<feature type="domain" description="W2" evidence="8">
    <location>
        <begin position="311"/>
        <end position="469"/>
    </location>
</feature>
<dbReference type="SMART" id="SM00515">
    <property type="entry name" value="eIF5C"/>
    <property type="match status" value="1"/>
</dbReference>
<keyword evidence="6" id="KW-0342">GTP-binding</keyword>
<evidence type="ECO:0000256" key="4">
    <source>
        <dbReference type="ARBA" id="ARBA00022741"/>
    </source>
</evidence>
<dbReference type="InterPro" id="IPR016024">
    <property type="entry name" value="ARM-type_fold"/>
</dbReference>
<evidence type="ECO:0000256" key="5">
    <source>
        <dbReference type="ARBA" id="ARBA00022917"/>
    </source>
</evidence>
<dbReference type="GO" id="GO:0005829">
    <property type="term" value="C:cytosol"/>
    <property type="evidence" value="ECO:0007669"/>
    <property type="project" value="TreeGrafter"/>
</dbReference>
<sequence>MESRKLLAANSCMFLHPNNNFSICYFMVDNPQEGRLSRKRKKLKETGEVSCGEQSHCSIAAAYVCHLEVTHCTSKHPNAYLPIFSPNNFSIESGRNWAAMAININRNVLDPFYRYKMPRLQAKVEGKGNGIKTVIANMTEIAKALDRPPTYPTKYFGCELGAQTNFDMKNERFIVNGEHDAAKLQEILDGFIKKFVLCAACENPETTLIVKKGQIQSRCKACGNISVIDPKHKLSTFIMKNPPKVDEKEKKENGNGGSSDNSIIDGEILSDKDLNGSLSDEVDDDWAEPLEDPTAKVSAQIGKLIINKDLDKPIEERLDMLHQYFLKAKANGTLQDSKSLLDEAERLELKSKATLLLADVLFDKNVVSQIKEHRNTLFRFTERDHKAQRHLLGGIEQLIAKYEETLLPRTCRILKDLYDYDILEEEVILAWGEKPSKKYVKKKLCEKIIGVAQPIFDWLKNAEVDDSDDEDGTVEFDDRARRVGTVEMDQAKKTNGLAKGEKVKAADNGEEVDIDKI</sequence>
<protein>
    <recommendedName>
        <fullName evidence="2">Eukaryotic translation initiation factor 5</fullName>
    </recommendedName>
</protein>
<dbReference type="GO" id="GO:0005092">
    <property type="term" value="F:GDP-dissociation inhibitor activity"/>
    <property type="evidence" value="ECO:0007669"/>
    <property type="project" value="TreeGrafter"/>
</dbReference>
<dbReference type="CDD" id="cd11561">
    <property type="entry name" value="W2_eIF5"/>
    <property type="match status" value="1"/>
</dbReference>
<dbReference type="GO" id="GO:0005525">
    <property type="term" value="F:GTP binding"/>
    <property type="evidence" value="ECO:0007669"/>
    <property type="project" value="UniProtKB-KW"/>
</dbReference>
<evidence type="ECO:0000256" key="3">
    <source>
        <dbReference type="ARBA" id="ARBA00022540"/>
    </source>
</evidence>
<dbReference type="PANTHER" id="PTHR23001:SF7">
    <property type="entry name" value="EUKARYOTIC TRANSLATION INITIATION FACTOR 5"/>
    <property type="match status" value="1"/>
</dbReference>
<dbReference type="Proteomes" id="UP000271098">
    <property type="component" value="Unassembled WGS sequence"/>
</dbReference>
<dbReference type="Pfam" id="PF01873">
    <property type="entry name" value="eIF-5_eIF-2B"/>
    <property type="match status" value="1"/>
</dbReference>
<dbReference type="InterPro" id="IPR016190">
    <property type="entry name" value="Transl_init_fac_IF2/IF5_Zn-bd"/>
</dbReference>
<keyword evidence="5" id="KW-0648">Protein biosynthesis</keyword>
<dbReference type="GO" id="GO:0001732">
    <property type="term" value="P:formation of cytoplasmic translation initiation complex"/>
    <property type="evidence" value="ECO:0007669"/>
    <property type="project" value="TreeGrafter"/>
</dbReference>
<feature type="region of interest" description="Disordered" evidence="7">
    <location>
        <begin position="241"/>
        <end position="265"/>
    </location>
</feature>
<keyword evidence="4" id="KW-0547">Nucleotide-binding</keyword>
<dbReference type="PROSITE" id="PS51363">
    <property type="entry name" value="W2"/>
    <property type="match status" value="1"/>
</dbReference>
<dbReference type="FunFam" id="3.30.30.170:FF:000002">
    <property type="entry name" value="Eukaryotic translation initiation factor 5"/>
    <property type="match status" value="1"/>
</dbReference>
<dbReference type="SUPFAM" id="SSF100966">
    <property type="entry name" value="Translation initiation factor 2 beta, aIF2beta, N-terminal domain"/>
    <property type="match status" value="1"/>
</dbReference>
<dbReference type="EMBL" id="UYRT01078743">
    <property type="protein sequence ID" value="VDN19134.1"/>
    <property type="molecule type" value="Genomic_DNA"/>
</dbReference>
<evidence type="ECO:0000256" key="6">
    <source>
        <dbReference type="ARBA" id="ARBA00023134"/>
    </source>
</evidence>
<dbReference type="InterPro" id="IPR002735">
    <property type="entry name" value="Transl_init_fac_IF2/IF5_dom"/>
</dbReference>
<reference evidence="9 10" key="1">
    <citation type="submission" date="2018-11" db="EMBL/GenBank/DDBJ databases">
        <authorList>
            <consortium name="Pathogen Informatics"/>
        </authorList>
    </citation>
    <scope>NUCLEOTIDE SEQUENCE [LARGE SCALE GENOMIC DNA]</scope>
</reference>
<comment type="similarity">
    <text evidence="1">Belongs to the eIF-2-beta/eIF-5 family.</text>
</comment>
<dbReference type="GO" id="GO:0071074">
    <property type="term" value="F:eukaryotic initiation factor eIF2 binding"/>
    <property type="evidence" value="ECO:0007669"/>
    <property type="project" value="TreeGrafter"/>
</dbReference>
<dbReference type="Pfam" id="PF02020">
    <property type="entry name" value="W2"/>
    <property type="match status" value="1"/>
</dbReference>
<evidence type="ECO:0000256" key="7">
    <source>
        <dbReference type="SAM" id="MobiDB-lite"/>
    </source>
</evidence>
<dbReference type="SMART" id="SM00653">
    <property type="entry name" value="eIF2B_5"/>
    <property type="match status" value="1"/>
</dbReference>
<keyword evidence="10" id="KW-1185">Reference proteome</keyword>
<evidence type="ECO:0000256" key="1">
    <source>
        <dbReference type="ARBA" id="ARBA00010397"/>
    </source>
</evidence>
<dbReference type="FunFam" id="1.25.40.180:FF:000091">
    <property type="entry name" value="Eukaryotic translation initiation factor 5"/>
    <property type="match status" value="1"/>
</dbReference>
<proteinExistence type="inferred from homology"/>
<dbReference type="InterPro" id="IPR045196">
    <property type="entry name" value="IF2/IF5"/>
</dbReference>
<keyword evidence="3" id="KW-0396">Initiation factor</keyword>
<dbReference type="Gene3D" id="3.30.30.170">
    <property type="match status" value="1"/>
</dbReference>
<organism evidence="9 10">
    <name type="scientific">Gongylonema pulchrum</name>
    <dbReference type="NCBI Taxonomy" id="637853"/>
    <lineage>
        <taxon>Eukaryota</taxon>
        <taxon>Metazoa</taxon>
        <taxon>Ecdysozoa</taxon>
        <taxon>Nematoda</taxon>
        <taxon>Chromadorea</taxon>
        <taxon>Rhabditida</taxon>
        <taxon>Spirurina</taxon>
        <taxon>Spiruromorpha</taxon>
        <taxon>Spiruroidea</taxon>
        <taxon>Gongylonematidae</taxon>
        <taxon>Gongylonema</taxon>
    </lineage>
</organism>
<name>A0A3P7LQN2_9BILA</name>
<dbReference type="OrthoDB" id="10250831at2759"/>
<dbReference type="AlphaFoldDB" id="A0A3P7LQN2"/>
<dbReference type="InterPro" id="IPR016189">
    <property type="entry name" value="Transl_init_fac_IF2/IF5_N"/>
</dbReference>
<dbReference type="InterPro" id="IPR003307">
    <property type="entry name" value="W2_domain"/>
</dbReference>
<evidence type="ECO:0000313" key="9">
    <source>
        <dbReference type="EMBL" id="VDN19134.1"/>
    </source>
</evidence>
<evidence type="ECO:0000256" key="2">
    <source>
        <dbReference type="ARBA" id="ARBA00018059"/>
    </source>
</evidence>
<gene>
    <name evidence="9" type="ORF">GPUH_LOCUS11705</name>
</gene>
<evidence type="ECO:0000259" key="8">
    <source>
        <dbReference type="PROSITE" id="PS51363"/>
    </source>
</evidence>
<dbReference type="PANTHER" id="PTHR23001">
    <property type="entry name" value="EUKARYOTIC TRANSLATION INITIATION FACTOR"/>
    <property type="match status" value="1"/>
</dbReference>
<dbReference type="FunFam" id="2.20.25.350:FF:000001">
    <property type="entry name" value="Eukaryotic translation initiation factor 5"/>
    <property type="match status" value="1"/>
</dbReference>